<evidence type="ECO:0000256" key="1">
    <source>
        <dbReference type="SAM" id="MobiDB-lite"/>
    </source>
</evidence>
<feature type="domain" description="SnoaL-like" evidence="3">
    <location>
        <begin position="9"/>
        <end position="114"/>
    </location>
</feature>
<proteinExistence type="predicted"/>
<evidence type="ECO:0000313" key="4">
    <source>
        <dbReference type="EMBL" id="QEX17113.1"/>
    </source>
</evidence>
<keyword evidence="5" id="KW-1185">Reference proteome</keyword>
<dbReference type="Pfam" id="PF13474">
    <property type="entry name" value="SnoaL_3"/>
    <property type="match status" value="1"/>
</dbReference>
<evidence type="ECO:0000256" key="2">
    <source>
        <dbReference type="SAM" id="Phobius"/>
    </source>
</evidence>
<dbReference type="PANTHER" id="PTHR34957:SF1">
    <property type="entry name" value="NUCLEAR TRANSPORT FACTOR 2 (NTF2) FAMILY PROTEIN"/>
    <property type="match status" value="1"/>
</dbReference>
<sequence>MDRDAILFANEAFYRAFADRDPAAMEDLWAKDAPVVCIHPGWAPLTDRETVVASWRAILTGRNAPDIKCRNPRVFQHGETAIVICFEMIGAGFLVATNCFVRQRGRWKMVHHQAGPTNQDPPADSDNDNEPGGPVN</sequence>
<dbReference type="InterPro" id="IPR032710">
    <property type="entry name" value="NTF2-like_dom_sf"/>
</dbReference>
<organism evidence="4 5">
    <name type="scientific">Hypericibacter terrae</name>
    <dbReference type="NCBI Taxonomy" id="2602015"/>
    <lineage>
        <taxon>Bacteria</taxon>
        <taxon>Pseudomonadati</taxon>
        <taxon>Pseudomonadota</taxon>
        <taxon>Alphaproteobacteria</taxon>
        <taxon>Rhodospirillales</taxon>
        <taxon>Dongiaceae</taxon>
        <taxon>Hypericibacter</taxon>
    </lineage>
</organism>
<keyword evidence="2" id="KW-0472">Membrane</keyword>
<dbReference type="Gene3D" id="3.10.450.50">
    <property type="match status" value="1"/>
</dbReference>
<keyword evidence="2" id="KW-0812">Transmembrane</keyword>
<evidence type="ECO:0000259" key="3">
    <source>
        <dbReference type="Pfam" id="PF13474"/>
    </source>
</evidence>
<dbReference type="RefSeq" id="WP_151177394.1">
    <property type="nucleotide sequence ID" value="NZ_CP042906.1"/>
</dbReference>
<dbReference type="OrthoDB" id="9786718at2"/>
<name>A0A5J6MHW7_9PROT</name>
<dbReference type="AlphaFoldDB" id="A0A5J6MHW7"/>
<feature type="transmembrane region" description="Helical" evidence="2">
    <location>
        <begin position="81"/>
        <end position="101"/>
    </location>
</feature>
<dbReference type="EMBL" id="CP042906">
    <property type="protein sequence ID" value="QEX17113.1"/>
    <property type="molecule type" value="Genomic_DNA"/>
</dbReference>
<keyword evidence="2" id="KW-1133">Transmembrane helix</keyword>
<dbReference type="SUPFAM" id="SSF54427">
    <property type="entry name" value="NTF2-like"/>
    <property type="match status" value="1"/>
</dbReference>
<dbReference type="KEGG" id="htq:FRZ44_24090"/>
<dbReference type="Proteomes" id="UP000326202">
    <property type="component" value="Chromosome"/>
</dbReference>
<accession>A0A5J6MHW7</accession>
<dbReference type="InterPro" id="IPR037401">
    <property type="entry name" value="SnoaL-like"/>
</dbReference>
<feature type="region of interest" description="Disordered" evidence="1">
    <location>
        <begin position="111"/>
        <end position="136"/>
    </location>
</feature>
<dbReference type="PANTHER" id="PTHR34957">
    <property type="entry name" value="NUCLEAR TRANSPORT FACTOR 2 (NTF2) FAMILY PROTEIN"/>
    <property type="match status" value="1"/>
</dbReference>
<gene>
    <name evidence="4" type="ORF">FRZ44_24090</name>
</gene>
<reference evidence="4 5" key="1">
    <citation type="submission" date="2019-08" db="EMBL/GenBank/DDBJ databases">
        <title>Hyperibacter terrae gen. nov., sp. nov. and Hyperibacter viscosus sp. nov., two new members in the family Rhodospirillaceae isolated from the rhizosphere of Hypericum perforatum.</title>
        <authorList>
            <person name="Noviana Z."/>
        </authorList>
    </citation>
    <scope>NUCLEOTIDE SEQUENCE [LARGE SCALE GENOMIC DNA]</scope>
    <source>
        <strain evidence="4 5">R5913</strain>
    </source>
</reference>
<evidence type="ECO:0000313" key="5">
    <source>
        <dbReference type="Proteomes" id="UP000326202"/>
    </source>
</evidence>
<protein>
    <recommendedName>
        <fullName evidence="3">SnoaL-like domain-containing protein</fullName>
    </recommendedName>
</protein>